<dbReference type="Proteomes" id="UP000563094">
    <property type="component" value="Unassembled WGS sequence"/>
</dbReference>
<evidence type="ECO:0000259" key="5">
    <source>
        <dbReference type="Pfam" id="PF04542"/>
    </source>
</evidence>
<dbReference type="GO" id="GO:0006352">
    <property type="term" value="P:DNA-templated transcription initiation"/>
    <property type="evidence" value="ECO:0007669"/>
    <property type="project" value="InterPro"/>
</dbReference>
<evidence type="ECO:0000256" key="4">
    <source>
        <dbReference type="ARBA" id="ARBA00023163"/>
    </source>
</evidence>
<evidence type="ECO:0000313" key="7">
    <source>
        <dbReference type="EMBL" id="MBA9079299.1"/>
    </source>
</evidence>
<dbReference type="GO" id="GO:0016987">
    <property type="term" value="F:sigma factor activity"/>
    <property type="evidence" value="ECO:0007669"/>
    <property type="project" value="UniProtKB-KW"/>
</dbReference>
<keyword evidence="8" id="KW-1185">Reference proteome</keyword>
<dbReference type="InterPro" id="IPR014327">
    <property type="entry name" value="RNA_pol_sigma70_bacteroid"/>
</dbReference>
<proteinExistence type="inferred from homology"/>
<feature type="domain" description="RNA polymerase sigma factor 70 region 4 type 2" evidence="6">
    <location>
        <begin position="124"/>
        <end position="174"/>
    </location>
</feature>
<dbReference type="Gene3D" id="1.10.10.10">
    <property type="entry name" value="Winged helix-like DNA-binding domain superfamily/Winged helix DNA-binding domain"/>
    <property type="match status" value="1"/>
</dbReference>
<keyword evidence="4" id="KW-0804">Transcription</keyword>
<dbReference type="SUPFAM" id="SSF88946">
    <property type="entry name" value="Sigma2 domain of RNA polymerase sigma factors"/>
    <property type="match status" value="1"/>
</dbReference>
<accession>A0A839GR26</accession>
<dbReference type="Gene3D" id="1.10.1740.10">
    <property type="match status" value="1"/>
</dbReference>
<dbReference type="NCBIfam" id="TIGR02985">
    <property type="entry name" value="Sig70_bacteroi1"/>
    <property type="match status" value="1"/>
</dbReference>
<dbReference type="InterPro" id="IPR014284">
    <property type="entry name" value="RNA_pol_sigma-70_dom"/>
</dbReference>
<dbReference type="GO" id="GO:0003677">
    <property type="term" value="F:DNA binding"/>
    <property type="evidence" value="ECO:0007669"/>
    <property type="project" value="InterPro"/>
</dbReference>
<sequence>MESAEKELYVLSRLKSGDEQAFEEIYRQYAYSLTEFASSKLASLEEAQDLIHDLFVYLWTERGTLQITGSLKGFLFAAARYRVIDHIRKNITRSKYANAVQALEPTPVYQLEKELEAQELGGLLENAVARLSPRVQEVYRLSRHEELSIAEIASELNLSDQTVKNQLGTALKHLRRVAVKASVWLLLAAGLS</sequence>
<evidence type="ECO:0000256" key="2">
    <source>
        <dbReference type="ARBA" id="ARBA00023015"/>
    </source>
</evidence>
<name>A0A839GR26_9BACT</name>
<comment type="caution">
    <text evidence="7">The sequence shown here is derived from an EMBL/GenBank/DDBJ whole genome shotgun (WGS) entry which is preliminary data.</text>
</comment>
<dbReference type="AlphaFoldDB" id="A0A839GR26"/>
<comment type="similarity">
    <text evidence="1">Belongs to the sigma-70 factor family. ECF subfamily.</text>
</comment>
<evidence type="ECO:0000259" key="6">
    <source>
        <dbReference type="Pfam" id="PF08281"/>
    </source>
</evidence>
<reference evidence="7 8" key="1">
    <citation type="submission" date="2020-08" db="EMBL/GenBank/DDBJ databases">
        <title>Genomic Encyclopedia of Type Strains, Phase IV (KMG-IV): sequencing the most valuable type-strain genomes for metagenomic binning, comparative biology and taxonomic classification.</title>
        <authorList>
            <person name="Goeker M."/>
        </authorList>
    </citation>
    <scope>NUCLEOTIDE SEQUENCE [LARGE SCALE GENOMIC DNA]</scope>
    <source>
        <strain evidence="7 8">DSM 29854</strain>
    </source>
</reference>
<dbReference type="Pfam" id="PF08281">
    <property type="entry name" value="Sigma70_r4_2"/>
    <property type="match status" value="1"/>
</dbReference>
<dbReference type="NCBIfam" id="TIGR02937">
    <property type="entry name" value="sigma70-ECF"/>
    <property type="match status" value="1"/>
</dbReference>
<dbReference type="RefSeq" id="WP_066832519.1">
    <property type="nucleotide sequence ID" value="NZ_JACJIQ010000020.1"/>
</dbReference>
<dbReference type="CDD" id="cd06171">
    <property type="entry name" value="Sigma70_r4"/>
    <property type="match status" value="1"/>
</dbReference>
<feature type="domain" description="RNA polymerase sigma-70 region 2" evidence="5">
    <location>
        <begin position="25"/>
        <end position="90"/>
    </location>
</feature>
<dbReference type="InterPro" id="IPR007627">
    <property type="entry name" value="RNA_pol_sigma70_r2"/>
</dbReference>
<evidence type="ECO:0000256" key="3">
    <source>
        <dbReference type="ARBA" id="ARBA00023082"/>
    </source>
</evidence>
<dbReference type="PANTHER" id="PTHR43133:SF46">
    <property type="entry name" value="RNA POLYMERASE SIGMA-70 FACTOR ECF SUBFAMILY"/>
    <property type="match status" value="1"/>
</dbReference>
<dbReference type="EMBL" id="JACJIQ010000020">
    <property type="protein sequence ID" value="MBA9079299.1"/>
    <property type="molecule type" value="Genomic_DNA"/>
</dbReference>
<dbReference type="InterPro" id="IPR013249">
    <property type="entry name" value="RNA_pol_sigma70_r4_t2"/>
</dbReference>
<organism evidence="7 8">
    <name type="scientific">Rufibacter quisquiliarum</name>
    <dbReference type="NCBI Taxonomy" id="1549639"/>
    <lineage>
        <taxon>Bacteria</taxon>
        <taxon>Pseudomonadati</taxon>
        <taxon>Bacteroidota</taxon>
        <taxon>Cytophagia</taxon>
        <taxon>Cytophagales</taxon>
        <taxon>Hymenobacteraceae</taxon>
        <taxon>Rufibacter</taxon>
    </lineage>
</organism>
<dbReference type="InterPro" id="IPR013324">
    <property type="entry name" value="RNA_pol_sigma_r3/r4-like"/>
</dbReference>
<evidence type="ECO:0000256" key="1">
    <source>
        <dbReference type="ARBA" id="ARBA00010641"/>
    </source>
</evidence>
<dbReference type="SUPFAM" id="SSF88659">
    <property type="entry name" value="Sigma3 and sigma4 domains of RNA polymerase sigma factors"/>
    <property type="match status" value="1"/>
</dbReference>
<dbReference type="PANTHER" id="PTHR43133">
    <property type="entry name" value="RNA POLYMERASE ECF-TYPE SIGMA FACTO"/>
    <property type="match status" value="1"/>
</dbReference>
<protein>
    <submittedName>
        <fullName evidence="7">RNA polymerase sigma-70 factor (ECF subfamily)</fullName>
    </submittedName>
</protein>
<evidence type="ECO:0000313" key="8">
    <source>
        <dbReference type="Proteomes" id="UP000563094"/>
    </source>
</evidence>
<dbReference type="InterPro" id="IPR013325">
    <property type="entry name" value="RNA_pol_sigma_r2"/>
</dbReference>
<dbReference type="Pfam" id="PF04542">
    <property type="entry name" value="Sigma70_r2"/>
    <property type="match status" value="1"/>
</dbReference>
<dbReference type="InterPro" id="IPR036388">
    <property type="entry name" value="WH-like_DNA-bd_sf"/>
</dbReference>
<dbReference type="InterPro" id="IPR039425">
    <property type="entry name" value="RNA_pol_sigma-70-like"/>
</dbReference>
<gene>
    <name evidence="7" type="ORF">FHS90_004034</name>
</gene>
<keyword evidence="3" id="KW-0731">Sigma factor</keyword>
<keyword evidence="2" id="KW-0805">Transcription regulation</keyword>